<reference evidence="3 4" key="1">
    <citation type="journal article" date="2018" name="BMC Genomics">
        <title>Genomic evidence for intraspecific hybridization in a clonal and extremely halotolerant yeast.</title>
        <authorList>
            <person name="Gostincar C."/>
            <person name="Stajich J.E."/>
            <person name="Zupancic J."/>
            <person name="Zalar P."/>
            <person name="Gunde-Cimerman N."/>
        </authorList>
    </citation>
    <scope>NUCLEOTIDE SEQUENCE [LARGE SCALE GENOMIC DNA]</scope>
    <source>
        <strain evidence="3 4">EXF-6669</strain>
    </source>
</reference>
<keyword evidence="2" id="KW-0326">Glycosidase</keyword>
<dbReference type="AlphaFoldDB" id="A0A3M6ZSW2"/>
<evidence type="ECO:0000313" key="4">
    <source>
        <dbReference type="Proteomes" id="UP000271337"/>
    </source>
</evidence>
<comment type="similarity">
    <text evidence="1 2">Belongs to the glycosyl hydrolase 12 (cellulase H) family.</text>
</comment>
<dbReference type="OrthoDB" id="89349at2759"/>
<dbReference type="Proteomes" id="UP000271337">
    <property type="component" value="Unassembled WGS sequence"/>
</dbReference>
<keyword evidence="2" id="KW-0378">Hydrolase</keyword>
<accession>A0A3M6ZSW2</accession>
<organism evidence="3 4">
    <name type="scientific">Hortaea werneckii</name>
    <name type="common">Black yeast</name>
    <name type="synonym">Cladosporium werneckii</name>
    <dbReference type="NCBI Taxonomy" id="91943"/>
    <lineage>
        <taxon>Eukaryota</taxon>
        <taxon>Fungi</taxon>
        <taxon>Dikarya</taxon>
        <taxon>Ascomycota</taxon>
        <taxon>Pezizomycotina</taxon>
        <taxon>Dothideomycetes</taxon>
        <taxon>Dothideomycetidae</taxon>
        <taxon>Mycosphaerellales</taxon>
        <taxon>Teratosphaeriaceae</taxon>
        <taxon>Hortaea</taxon>
    </lineage>
</organism>
<dbReference type="InterPro" id="IPR002594">
    <property type="entry name" value="GH12"/>
</dbReference>
<name>A0A3M6ZSW2_HORWE</name>
<comment type="caution">
    <text evidence="3">The sequence shown here is derived from an EMBL/GenBank/DDBJ whole genome shotgun (WGS) entry which is preliminary data.</text>
</comment>
<proteinExistence type="inferred from homology"/>
<dbReference type="PANTHER" id="PTHR34002:SF9">
    <property type="entry name" value="XYLOGLUCAN-SPECIFIC ENDO-BETA-1,4-GLUCANASE A"/>
    <property type="match status" value="1"/>
</dbReference>
<keyword evidence="2" id="KW-0119">Carbohydrate metabolism</keyword>
<dbReference type="GO" id="GO:0000272">
    <property type="term" value="P:polysaccharide catabolic process"/>
    <property type="evidence" value="ECO:0007669"/>
    <property type="project" value="UniProtKB-KW"/>
</dbReference>
<evidence type="ECO:0000256" key="1">
    <source>
        <dbReference type="ARBA" id="ARBA00005519"/>
    </source>
</evidence>
<dbReference type="EMBL" id="QWIL01000499">
    <property type="protein sequence ID" value="RMY18160.1"/>
    <property type="molecule type" value="Genomic_DNA"/>
</dbReference>
<dbReference type="Pfam" id="PF01670">
    <property type="entry name" value="Glyco_hydro_12"/>
    <property type="match status" value="1"/>
</dbReference>
<dbReference type="InterPro" id="IPR013319">
    <property type="entry name" value="GH11/12"/>
</dbReference>
<sequence>MKKNLYVSFTPKKKMKFTSAVATASLAAIAAAAPSKTITKRADSCGQWASIETGNYVLYNNLWGQDNAESGQGCVGLDSLSGNTIAWHSTWTWKGGNAIKSYPNVVVNSAEDLTIGSISGSNLNLDVAYDIFTSSTAGGSNEYEVMIWLSSMGSVGPISANYGADGSATPIATVDIAGYSWNVYSGSNGVNAVFSFLPVSGNDINSFSGDVYQFISYLIDNQDLPSSQYLISAGAGTEPTTGEDAVFTVTDYSMTIA</sequence>
<protein>
    <submittedName>
        <fullName evidence="3">Uncharacterized protein</fullName>
    </submittedName>
</protein>
<dbReference type="SUPFAM" id="SSF49899">
    <property type="entry name" value="Concanavalin A-like lectins/glucanases"/>
    <property type="match status" value="1"/>
</dbReference>
<evidence type="ECO:0000256" key="2">
    <source>
        <dbReference type="RuleBase" id="RU361163"/>
    </source>
</evidence>
<evidence type="ECO:0000313" key="3">
    <source>
        <dbReference type="EMBL" id="RMY18160.1"/>
    </source>
</evidence>
<dbReference type="InterPro" id="IPR013320">
    <property type="entry name" value="ConA-like_dom_sf"/>
</dbReference>
<dbReference type="GO" id="GO:0008810">
    <property type="term" value="F:cellulase activity"/>
    <property type="evidence" value="ECO:0007669"/>
    <property type="project" value="InterPro"/>
</dbReference>
<dbReference type="PANTHER" id="PTHR34002">
    <property type="entry name" value="BLR1656 PROTEIN"/>
    <property type="match status" value="1"/>
</dbReference>
<keyword evidence="2" id="KW-0624">Polysaccharide degradation</keyword>
<dbReference type="Gene3D" id="2.60.120.180">
    <property type="match status" value="1"/>
</dbReference>
<gene>
    <name evidence="3" type="ORF">D0867_05523</name>
</gene>